<accession>A0A4U2EB00</accession>
<dbReference type="AlphaFoldDB" id="A0A4U2EB00"/>
<name>A0A4U2EB00_9VIBR</name>
<keyword evidence="1" id="KW-0732">Signal</keyword>
<dbReference type="EMBL" id="SYVO01000167">
    <property type="protein sequence ID" value="TKG00045.1"/>
    <property type="molecule type" value="Genomic_DNA"/>
</dbReference>
<protein>
    <recommendedName>
        <fullName evidence="4">DUF4468 domain-containing protein</fullName>
    </recommendedName>
</protein>
<gene>
    <name evidence="2" type="ORF">FCV91_25100</name>
</gene>
<sequence>MFIKRFLISLLFVYSSTSSAIVNKIKLDNNVYLSIENQTVEYYPYSLNIKTEEETIKVDQYPEEGGKPVFNGMAVIKSEDKSVILVQFYWKVKHADIDGLEYQTYSYRYDGNNVFINENLNKEKALSGFKGCYYDIDGLCEESLYSYDTIDKIKQYIKGLYL</sequence>
<evidence type="ECO:0008006" key="4">
    <source>
        <dbReference type="Google" id="ProtNLM"/>
    </source>
</evidence>
<dbReference type="RefSeq" id="WP_099167644.1">
    <property type="nucleotide sequence ID" value="NZ_JAJGZO010000029.1"/>
</dbReference>
<reference evidence="2 3" key="1">
    <citation type="submission" date="2019-04" db="EMBL/GenBank/DDBJ databases">
        <title>A reverse ecology approach based on a biological definition of microbial populations.</title>
        <authorList>
            <person name="Arevalo P."/>
            <person name="Vaninsberghe D."/>
            <person name="Elsherbini J."/>
            <person name="Gore J."/>
            <person name="Polz M."/>
        </authorList>
    </citation>
    <scope>NUCLEOTIDE SEQUENCE [LARGE SCALE GENOMIC DNA]</scope>
    <source>
        <strain evidence="2 3">10N.222.48.A1</strain>
    </source>
</reference>
<feature type="chain" id="PRO_5030103789" description="DUF4468 domain-containing protein" evidence="1">
    <location>
        <begin position="21"/>
        <end position="162"/>
    </location>
</feature>
<comment type="caution">
    <text evidence="2">The sequence shown here is derived from an EMBL/GenBank/DDBJ whole genome shotgun (WGS) entry which is preliminary data.</text>
</comment>
<organism evidence="2 3">
    <name type="scientific">Vibrio lentus</name>
    <dbReference type="NCBI Taxonomy" id="136468"/>
    <lineage>
        <taxon>Bacteria</taxon>
        <taxon>Pseudomonadati</taxon>
        <taxon>Pseudomonadota</taxon>
        <taxon>Gammaproteobacteria</taxon>
        <taxon>Vibrionales</taxon>
        <taxon>Vibrionaceae</taxon>
        <taxon>Vibrio</taxon>
    </lineage>
</organism>
<evidence type="ECO:0000313" key="3">
    <source>
        <dbReference type="Proteomes" id="UP000305840"/>
    </source>
</evidence>
<evidence type="ECO:0000256" key="1">
    <source>
        <dbReference type="SAM" id="SignalP"/>
    </source>
</evidence>
<proteinExistence type="predicted"/>
<dbReference type="Proteomes" id="UP000305840">
    <property type="component" value="Unassembled WGS sequence"/>
</dbReference>
<evidence type="ECO:0000313" key="2">
    <source>
        <dbReference type="EMBL" id="TKG00045.1"/>
    </source>
</evidence>
<feature type="signal peptide" evidence="1">
    <location>
        <begin position="1"/>
        <end position="20"/>
    </location>
</feature>